<dbReference type="SMART" id="SM00369">
    <property type="entry name" value="LRR_TYP"/>
    <property type="match status" value="4"/>
</dbReference>
<dbReference type="Pfam" id="PF00560">
    <property type="entry name" value="LRR_1"/>
    <property type="match status" value="4"/>
</dbReference>
<gene>
    <name evidence="3" type="ORF">KI387_022527</name>
</gene>
<name>A0AA38G186_TAXCH</name>
<proteinExistence type="predicted"/>
<sequence>MLNRLTYFCLIECGFTGPNPSFMGNMSGLKYLDVSYNFDLERGQLGEWIGNLRGLETLGLGGVNLSTTGGPISSRLLSLPHLRNLWLSYNLDLKVNLFSIVQHSRQLEMLDLSWSNVAGVIPPSIGNLSTLQSLHLSGNSLTGSILWTLGVQKLPELDLGSNQLNGSLPSSFGNLSSLVWLDLSNNFLSGIIPPSIEQLSSLISLSLDHNNFHGTFLLSVLANLTELTQLYLSSNNMLTVKVNGFWIPKFQLQRLGLRSCNMEGDFPIFISTQYDIEYLELSNNSLKGDIPNCLWDVTYLYNLQFLDLSMNLFDRFAPAKIGKNQQPLVFLSLAKNNLHGGIPHSIYEGQLEVLDLSNNKLSGKISESIGNFSSTL</sequence>
<dbReference type="InterPro" id="IPR032675">
    <property type="entry name" value="LRR_dom_sf"/>
</dbReference>
<evidence type="ECO:0000256" key="2">
    <source>
        <dbReference type="ARBA" id="ARBA00022737"/>
    </source>
</evidence>
<dbReference type="Pfam" id="PF13855">
    <property type="entry name" value="LRR_8"/>
    <property type="match status" value="1"/>
</dbReference>
<accession>A0AA38G186</accession>
<dbReference type="InterPro" id="IPR003591">
    <property type="entry name" value="Leu-rich_rpt_typical-subtyp"/>
</dbReference>
<keyword evidence="1" id="KW-0433">Leucine-rich repeat</keyword>
<dbReference type="Proteomes" id="UP000824469">
    <property type="component" value="Unassembled WGS sequence"/>
</dbReference>
<evidence type="ECO:0000256" key="1">
    <source>
        <dbReference type="ARBA" id="ARBA00022614"/>
    </source>
</evidence>
<dbReference type="InterPro" id="IPR001611">
    <property type="entry name" value="Leu-rich_rpt"/>
</dbReference>
<dbReference type="OMA" id="DASIACH"/>
<dbReference type="AlphaFoldDB" id="A0AA38G186"/>
<dbReference type="FunFam" id="3.80.10.10:FF:000383">
    <property type="entry name" value="Leucine-rich repeat receptor protein kinase EMS1"/>
    <property type="match status" value="1"/>
</dbReference>
<keyword evidence="4" id="KW-1185">Reference proteome</keyword>
<dbReference type="PANTHER" id="PTHR46662:SF78">
    <property type="entry name" value="LRR RECEPTOR-LIKE KINASE"/>
    <property type="match status" value="1"/>
</dbReference>
<dbReference type="SUPFAM" id="SSF52047">
    <property type="entry name" value="RNI-like"/>
    <property type="match status" value="1"/>
</dbReference>
<dbReference type="Gene3D" id="3.80.10.10">
    <property type="entry name" value="Ribonuclease Inhibitor"/>
    <property type="match status" value="2"/>
</dbReference>
<keyword evidence="2" id="KW-0677">Repeat</keyword>
<comment type="caution">
    <text evidence="3">The sequence shown here is derived from an EMBL/GenBank/DDBJ whole genome shotgun (WGS) entry which is preliminary data.</text>
</comment>
<dbReference type="EMBL" id="JAHRHJ020000005">
    <property type="protein sequence ID" value="KAH9313900.1"/>
    <property type="molecule type" value="Genomic_DNA"/>
</dbReference>
<evidence type="ECO:0000313" key="4">
    <source>
        <dbReference type="Proteomes" id="UP000824469"/>
    </source>
</evidence>
<protein>
    <submittedName>
        <fullName evidence="3">Uncharacterized protein</fullName>
    </submittedName>
</protein>
<reference evidence="3 4" key="1">
    <citation type="journal article" date="2021" name="Nat. Plants">
        <title>The Taxus genome provides insights into paclitaxel biosynthesis.</title>
        <authorList>
            <person name="Xiong X."/>
            <person name="Gou J."/>
            <person name="Liao Q."/>
            <person name="Li Y."/>
            <person name="Zhou Q."/>
            <person name="Bi G."/>
            <person name="Li C."/>
            <person name="Du R."/>
            <person name="Wang X."/>
            <person name="Sun T."/>
            <person name="Guo L."/>
            <person name="Liang H."/>
            <person name="Lu P."/>
            <person name="Wu Y."/>
            <person name="Zhang Z."/>
            <person name="Ro D.K."/>
            <person name="Shang Y."/>
            <person name="Huang S."/>
            <person name="Yan J."/>
        </authorList>
    </citation>
    <scope>NUCLEOTIDE SEQUENCE [LARGE SCALE GENOMIC DNA]</scope>
    <source>
        <strain evidence="3">Ta-2019</strain>
    </source>
</reference>
<dbReference type="SUPFAM" id="SSF52058">
    <property type="entry name" value="L domain-like"/>
    <property type="match status" value="1"/>
</dbReference>
<evidence type="ECO:0000313" key="3">
    <source>
        <dbReference type="EMBL" id="KAH9313900.1"/>
    </source>
</evidence>
<dbReference type="PANTHER" id="PTHR46662">
    <property type="entry name" value="DI-GLUCOSE BINDING PROTEIN WITH LEUCINE-RICH REPEAT DOMAIN-CONTAINING PROTEIN"/>
    <property type="match status" value="1"/>
</dbReference>
<organism evidence="3 4">
    <name type="scientific">Taxus chinensis</name>
    <name type="common">Chinese yew</name>
    <name type="synonym">Taxus wallichiana var. chinensis</name>
    <dbReference type="NCBI Taxonomy" id="29808"/>
    <lineage>
        <taxon>Eukaryota</taxon>
        <taxon>Viridiplantae</taxon>
        <taxon>Streptophyta</taxon>
        <taxon>Embryophyta</taxon>
        <taxon>Tracheophyta</taxon>
        <taxon>Spermatophyta</taxon>
        <taxon>Pinopsida</taxon>
        <taxon>Pinidae</taxon>
        <taxon>Conifers II</taxon>
        <taxon>Cupressales</taxon>
        <taxon>Taxaceae</taxon>
        <taxon>Taxus</taxon>
    </lineage>
</organism>